<keyword evidence="3" id="KW-1185">Reference proteome</keyword>
<sequence>MKLLWEKTLLFLSALDVALAGPRFKTPRTAVPVIPLLSSASSPSPTSLPTLSLATPTFSALLFPEESTGVVSILPIAPQPTAPVSLDDLNGDQVEDLQGKWHLTTYYTCVTLGANTDCGWHEPVLPGGTDIAWGERLQGRAYLAGVVAAGVGGLLVG</sequence>
<evidence type="ECO:0000256" key="1">
    <source>
        <dbReference type="SAM" id="SignalP"/>
    </source>
</evidence>
<dbReference type="EMBL" id="JAAMPI010000067">
    <property type="protein sequence ID" value="KAF4636413.1"/>
    <property type="molecule type" value="Genomic_DNA"/>
</dbReference>
<feature type="chain" id="PRO_5034441178" evidence="1">
    <location>
        <begin position="21"/>
        <end position="157"/>
    </location>
</feature>
<evidence type="ECO:0000313" key="2">
    <source>
        <dbReference type="EMBL" id="KAF4636413.1"/>
    </source>
</evidence>
<reference evidence="2 3" key="1">
    <citation type="submission" date="2020-03" db="EMBL/GenBank/DDBJ databases">
        <title>Draft Genome Sequence of Cudoniella acicularis.</title>
        <authorList>
            <person name="Buettner E."/>
            <person name="Kellner H."/>
        </authorList>
    </citation>
    <scope>NUCLEOTIDE SEQUENCE [LARGE SCALE GENOMIC DNA]</scope>
    <source>
        <strain evidence="2 3">DSM 108380</strain>
    </source>
</reference>
<gene>
    <name evidence="2" type="ORF">G7Y89_g1673</name>
</gene>
<name>A0A8H4RVL3_9HELO</name>
<keyword evidence="1" id="KW-0732">Signal</keyword>
<organism evidence="2 3">
    <name type="scientific">Cudoniella acicularis</name>
    <dbReference type="NCBI Taxonomy" id="354080"/>
    <lineage>
        <taxon>Eukaryota</taxon>
        <taxon>Fungi</taxon>
        <taxon>Dikarya</taxon>
        <taxon>Ascomycota</taxon>
        <taxon>Pezizomycotina</taxon>
        <taxon>Leotiomycetes</taxon>
        <taxon>Helotiales</taxon>
        <taxon>Tricladiaceae</taxon>
        <taxon>Cudoniella</taxon>
    </lineage>
</organism>
<dbReference type="AlphaFoldDB" id="A0A8H4RVL3"/>
<proteinExistence type="predicted"/>
<evidence type="ECO:0000313" key="3">
    <source>
        <dbReference type="Proteomes" id="UP000566819"/>
    </source>
</evidence>
<protein>
    <submittedName>
        <fullName evidence="2">Uncharacterized protein</fullName>
    </submittedName>
</protein>
<comment type="caution">
    <text evidence="2">The sequence shown here is derived from an EMBL/GenBank/DDBJ whole genome shotgun (WGS) entry which is preliminary data.</text>
</comment>
<dbReference type="Proteomes" id="UP000566819">
    <property type="component" value="Unassembled WGS sequence"/>
</dbReference>
<feature type="signal peptide" evidence="1">
    <location>
        <begin position="1"/>
        <end position="20"/>
    </location>
</feature>
<accession>A0A8H4RVL3</accession>
<dbReference type="OrthoDB" id="3542181at2759"/>